<name>A0ACC2CD23_DIPCM</name>
<reference evidence="2" key="1">
    <citation type="journal article" date="2024" name="Proc. Natl. Acad. Sci. U.S.A.">
        <title>Extraordinary preservation of gene collinearity over three hundred million years revealed in homosporous lycophytes.</title>
        <authorList>
            <person name="Li C."/>
            <person name="Wickell D."/>
            <person name="Kuo L.Y."/>
            <person name="Chen X."/>
            <person name="Nie B."/>
            <person name="Liao X."/>
            <person name="Peng D."/>
            <person name="Ji J."/>
            <person name="Jenkins J."/>
            <person name="Williams M."/>
            <person name="Shu S."/>
            <person name="Plott C."/>
            <person name="Barry K."/>
            <person name="Rajasekar S."/>
            <person name="Grimwood J."/>
            <person name="Han X."/>
            <person name="Sun S."/>
            <person name="Hou Z."/>
            <person name="He W."/>
            <person name="Dai G."/>
            <person name="Sun C."/>
            <person name="Schmutz J."/>
            <person name="Leebens-Mack J.H."/>
            <person name="Li F.W."/>
            <person name="Wang L."/>
        </authorList>
    </citation>
    <scope>NUCLEOTIDE SEQUENCE [LARGE SCALE GENOMIC DNA]</scope>
    <source>
        <strain evidence="2">cv. PW_Plant_1</strain>
    </source>
</reference>
<accession>A0ACC2CD23</accession>
<proteinExistence type="predicted"/>
<evidence type="ECO:0000313" key="1">
    <source>
        <dbReference type="EMBL" id="KAJ7539754.1"/>
    </source>
</evidence>
<evidence type="ECO:0000313" key="2">
    <source>
        <dbReference type="Proteomes" id="UP001162992"/>
    </source>
</evidence>
<dbReference type="EMBL" id="CM055102">
    <property type="protein sequence ID" value="KAJ7539754.1"/>
    <property type="molecule type" value="Genomic_DNA"/>
</dbReference>
<gene>
    <name evidence="1" type="ORF">O6H91_11G107700</name>
</gene>
<comment type="caution">
    <text evidence="1">The sequence shown here is derived from an EMBL/GenBank/DDBJ whole genome shotgun (WGS) entry which is preliminary data.</text>
</comment>
<keyword evidence="2" id="KW-1185">Reference proteome</keyword>
<organism evidence="1 2">
    <name type="scientific">Diphasiastrum complanatum</name>
    <name type="common">Issler's clubmoss</name>
    <name type="synonym">Lycopodium complanatum</name>
    <dbReference type="NCBI Taxonomy" id="34168"/>
    <lineage>
        <taxon>Eukaryota</taxon>
        <taxon>Viridiplantae</taxon>
        <taxon>Streptophyta</taxon>
        <taxon>Embryophyta</taxon>
        <taxon>Tracheophyta</taxon>
        <taxon>Lycopodiopsida</taxon>
        <taxon>Lycopodiales</taxon>
        <taxon>Lycopodiaceae</taxon>
        <taxon>Lycopodioideae</taxon>
        <taxon>Diphasiastrum</taxon>
    </lineage>
</organism>
<dbReference type="Proteomes" id="UP001162992">
    <property type="component" value="Chromosome 11"/>
</dbReference>
<sequence length="132" mass="14948">MNPQLEHPTHEYDCQPPATGDVLDRGIVVSDSIDTLPSSKKSVAKSKRKEKEVILGVVLETEVLQRIITSFRVSKPTQPPLIPICRLVSHDSVKTVKENISPLGVHFRDYGYVEECRKVLIILPQRTRCKFE</sequence>
<protein>
    <submittedName>
        <fullName evidence="1">Uncharacterized protein</fullName>
    </submittedName>
</protein>